<dbReference type="SUPFAM" id="SSF47598">
    <property type="entry name" value="Ribbon-helix-helix"/>
    <property type="match status" value="1"/>
</dbReference>
<evidence type="ECO:0000313" key="1">
    <source>
        <dbReference type="EMBL" id="MBB6482682.1"/>
    </source>
</evidence>
<dbReference type="Pfam" id="PF05534">
    <property type="entry name" value="HicB"/>
    <property type="match status" value="1"/>
</dbReference>
<evidence type="ECO:0000313" key="2">
    <source>
        <dbReference type="Proteomes" id="UP000587760"/>
    </source>
</evidence>
<organism evidence="1 2">
    <name type="scientific">Spirochaeta isovalerica</name>
    <dbReference type="NCBI Taxonomy" id="150"/>
    <lineage>
        <taxon>Bacteria</taxon>
        <taxon>Pseudomonadati</taxon>
        <taxon>Spirochaetota</taxon>
        <taxon>Spirochaetia</taxon>
        <taxon>Spirochaetales</taxon>
        <taxon>Spirochaetaceae</taxon>
        <taxon>Spirochaeta</taxon>
    </lineage>
</organism>
<comment type="caution">
    <text evidence="1">The sequence shown here is derived from an EMBL/GenBank/DDBJ whole genome shotgun (WGS) entry which is preliminary data.</text>
</comment>
<dbReference type="GO" id="GO:0006355">
    <property type="term" value="P:regulation of DNA-templated transcription"/>
    <property type="evidence" value="ECO:0007669"/>
    <property type="project" value="InterPro"/>
</dbReference>
<protein>
    <submittedName>
        <fullName evidence="1">Putative RNase H-like HicB family nuclease</fullName>
    </submittedName>
</protein>
<dbReference type="EMBL" id="JACHGJ010000016">
    <property type="protein sequence ID" value="MBB6482682.1"/>
    <property type="molecule type" value="Genomic_DNA"/>
</dbReference>
<sequence length="113" mass="12879">MKNNNLIDKYTYRVEWSEEDNTHIAKCLEFPSLMAHGDTSSDALKEIEDVVTEAIEWMREDGEEIPEPFGLKKYKGNLTLRVPPELHKNLAIKSAEEGISINKYIISRISAAV</sequence>
<proteinExistence type="predicted"/>
<dbReference type="Gene3D" id="1.10.1220.10">
    <property type="entry name" value="Met repressor-like"/>
    <property type="match status" value="1"/>
</dbReference>
<dbReference type="AlphaFoldDB" id="A0A841RK86"/>
<keyword evidence="2" id="KW-1185">Reference proteome</keyword>
<dbReference type="InterPro" id="IPR013321">
    <property type="entry name" value="Arc_rbn_hlx_hlx"/>
</dbReference>
<dbReference type="Gene3D" id="3.30.160.250">
    <property type="match status" value="1"/>
</dbReference>
<dbReference type="InterPro" id="IPR035069">
    <property type="entry name" value="TTHA1013/TTHA0281-like"/>
</dbReference>
<dbReference type="InterPro" id="IPR008651">
    <property type="entry name" value="Uncharacterised_HicB"/>
</dbReference>
<accession>A0A841RK86</accession>
<gene>
    <name evidence="1" type="ORF">HNR50_004387</name>
</gene>
<name>A0A841RK86_9SPIO</name>
<dbReference type="RefSeq" id="WP_184748919.1">
    <property type="nucleotide sequence ID" value="NZ_JACHGJ010000016.1"/>
</dbReference>
<reference evidence="1 2" key="1">
    <citation type="submission" date="2020-08" db="EMBL/GenBank/DDBJ databases">
        <title>Genomic Encyclopedia of Type Strains, Phase IV (KMG-IV): sequencing the most valuable type-strain genomes for metagenomic binning, comparative biology and taxonomic classification.</title>
        <authorList>
            <person name="Goeker M."/>
        </authorList>
    </citation>
    <scope>NUCLEOTIDE SEQUENCE [LARGE SCALE GENOMIC DNA]</scope>
    <source>
        <strain evidence="1 2">DSM 2461</strain>
    </source>
</reference>
<dbReference type="Proteomes" id="UP000587760">
    <property type="component" value="Unassembled WGS sequence"/>
</dbReference>
<dbReference type="SUPFAM" id="SSF143100">
    <property type="entry name" value="TTHA1013/TTHA0281-like"/>
    <property type="match status" value="1"/>
</dbReference>
<dbReference type="InterPro" id="IPR010985">
    <property type="entry name" value="Ribbon_hlx_hlx"/>
</dbReference>